<keyword evidence="2" id="KW-1185">Reference proteome</keyword>
<dbReference type="InterPro" id="IPR001584">
    <property type="entry name" value="Integrase_cat-core"/>
</dbReference>
<dbReference type="GO" id="GO:0015074">
    <property type="term" value="P:DNA integration"/>
    <property type="evidence" value="ECO:0007669"/>
    <property type="project" value="InterPro"/>
</dbReference>
<dbReference type="AlphaFoldDB" id="A0A502IRE8"/>
<evidence type="ECO:0000313" key="1">
    <source>
        <dbReference type="EMBL" id="QDX93389.1"/>
    </source>
</evidence>
<dbReference type="EMBL" id="CP033464">
    <property type="protein sequence ID" value="QDX93389.1"/>
    <property type="molecule type" value="Genomic_DNA"/>
</dbReference>
<gene>
    <name evidence="1" type="ORF">EEL30_14445</name>
</gene>
<sequence length="41" mass="4829">MSDTAFFSVEALHGYINFYNQQRFQSRLKNLSPVEYRTQAA</sequence>
<dbReference type="Proteomes" id="UP000319432">
    <property type="component" value="Chromosome"/>
</dbReference>
<name>A0A502IRE8_BRELA</name>
<organism evidence="1 2">
    <name type="scientific">Brevibacillus laterosporus</name>
    <name type="common">Bacillus laterosporus</name>
    <dbReference type="NCBI Taxonomy" id="1465"/>
    <lineage>
        <taxon>Bacteria</taxon>
        <taxon>Bacillati</taxon>
        <taxon>Bacillota</taxon>
        <taxon>Bacilli</taxon>
        <taxon>Bacillales</taxon>
        <taxon>Paenibacillaceae</taxon>
        <taxon>Brevibacillus</taxon>
    </lineage>
</organism>
<accession>A0A502IRE8</accession>
<proteinExistence type="predicted"/>
<dbReference type="OrthoDB" id="9781005at2"/>
<evidence type="ECO:0000313" key="2">
    <source>
        <dbReference type="Proteomes" id="UP000319432"/>
    </source>
</evidence>
<dbReference type="Pfam" id="PF13333">
    <property type="entry name" value="rve_2"/>
    <property type="match status" value="1"/>
</dbReference>
<protein>
    <submittedName>
        <fullName evidence="1">Uncharacterized protein</fullName>
    </submittedName>
</protein>
<reference evidence="1 2" key="1">
    <citation type="submission" date="2018-11" db="EMBL/GenBank/DDBJ databases">
        <title>Phylogenetic determinants of toxin gene distribution in genomes of Brevibacillus laterosporus.</title>
        <authorList>
            <person name="Glare T.R."/>
            <person name="Durrant A."/>
            <person name="Berry C."/>
            <person name="Palma L."/>
            <person name="Ormskirk M."/>
            <person name="Cox M.O."/>
        </authorList>
    </citation>
    <scope>NUCLEOTIDE SEQUENCE [LARGE SCALE GENOMIC DNA]</scope>
    <source>
        <strain evidence="1 2">1821L</strain>
    </source>
</reference>